<name>A0AAE7RWR4_9CAUD</name>
<accession>A0AAE7RWR4</accession>
<protein>
    <submittedName>
        <fullName evidence="1">Anaerobic sulfatase-maturating enzyme</fullName>
    </submittedName>
</protein>
<reference evidence="1 2" key="1">
    <citation type="submission" date="2021-04" db="EMBL/GenBank/DDBJ databases">
        <authorList>
            <person name="Shkoporov A.N."/>
            <person name="Stockdale S.R."/>
            <person name="Guerin E."/>
            <person name="Ross R.P."/>
            <person name="Hill C."/>
        </authorList>
    </citation>
    <scope>NUCLEOTIDE SEQUENCE [LARGE SCALE GENOMIC DNA]</scope>
    <source>
        <strain evidence="2">cr25_1</strain>
    </source>
</reference>
<evidence type="ECO:0000313" key="2">
    <source>
        <dbReference type="Proteomes" id="UP000827441"/>
    </source>
</evidence>
<evidence type="ECO:0000313" key="1">
    <source>
        <dbReference type="EMBL" id="QWM90287.1"/>
    </source>
</evidence>
<organism evidence="1 2">
    <name type="scientific">uncultured phage cr25_1</name>
    <dbReference type="NCBI Taxonomy" id="2986395"/>
    <lineage>
        <taxon>Viruses</taxon>
        <taxon>Duplodnaviria</taxon>
        <taxon>Heunggongvirae</taxon>
        <taxon>Uroviricota</taxon>
        <taxon>Caudoviricetes</taxon>
        <taxon>Crassvirales</taxon>
        <taxon>Crevaviridae</taxon>
        <taxon>Coarsevirinae</taxon>
        <taxon>Junduvirus</taxon>
        <taxon>Junduvirus copri</taxon>
    </lineage>
</organism>
<dbReference type="RefSeq" id="YP_010359859.1">
    <property type="nucleotide sequence ID" value="NC_062777.1"/>
</dbReference>
<proteinExistence type="predicted"/>
<dbReference type="EMBL" id="MZ130487">
    <property type="protein sequence ID" value="QWM90287.1"/>
    <property type="molecule type" value="Genomic_DNA"/>
</dbReference>
<gene>
    <name evidence="1" type="primary">gp_23220</name>
</gene>
<keyword evidence="2" id="KW-1185">Reference proteome</keyword>
<dbReference type="KEGG" id="vg:75690800"/>
<dbReference type="GeneID" id="75690800"/>
<dbReference type="Proteomes" id="UP000827441">
    <property type="component" value="Segment"/>
</dbReference>
<sequence length="193" mass="22815">MSGECNNCETRQRLGRDPRCLVCIYFNAAIFNTGIPNTTVEHQETKVEKAINNAKELRHKLKINNEPTEVKDVKKIIDSINYSKSFTQICKDKSKHWKELGLDIEEVFAIKEDTINDIDNAEEVKDWYYFIFPSVNKFRSKYVRIYGTKISTRSIIERKCPDLDYIQYDSKEWITPAKYTNRKPCDCYTEWML</sequence>